<dbReference type="Gene3D" id="1.10.1370.10">
    <property type="entry name" value="Neurolysin, domain 3"/>
    <property type="match status" value="1"/>
</dbReference>
<accession>A0A370HVS8</accession>
<dbReference type="InterPro" id="IPR045090">
    <property type="entry name" value="Pept_M3A_M3B"/>
</dbReference>
<dbReference type="OrthoDB" id="9773538at2"/>
<keyword evidence="4 7" id="KW-0378">Hydrolase</keyword>
<evidence type="ECO:0000256" key="1">
    <source>
        <dbReference type="ARBA" id="ARBA00006040"/>
    </source>
</evidence>
<dbReference type="InterPro" id="IPR024079">
    <property type="entry name" value="MetalloPept_cat_dom_sf"/>
</dbReference>
<evidence type="ECO:0000256" key="3">
    <source>
        <dbReference type="ARBA" id="ARBA00022723"/>
    </source>
</evidence>
<evidence type="ECO:0000256" key="7">
    <source>
        <dbReference type="RuleBase" id="RU003435"/>
    </source>
</evidence>
<dbReference type="GO" id="GO:0046872">
    <property type="term" value="F:metal ion binding"/>
    <property type="evidence" value="ECO:0007669"/>
    <property type="project" value="UniProtKB-UniRule"/>
</dbReference>
<dbReference type="Pfam" id="PF01432">
    <property type="entry name" value="Peptidase_M3"/>
    <property type="match status" value="1"/>
</dbReference>
<comment type="cofactor">
    <cofactor evidence="7">
        <name>Zn(2+)</name>
        <dbReference type="ChEBI" id="CHEBI:29105"/>
    </cofactor>
    <text evidence="7">Binds 1 zinc ion.</text>
</comment>
<dbReference type="GO" id="GO:0004180">
    <property type="term" value="F:carboxypeptidase activity"/>
    <property type="evidence" value="ECO:0007669"/>
    <property type="project" value="TreeGrafter"/>
</dbReference>
<keyword evidence="11" id="KW-1185">Reference proteome</keyword>
<evidence type="ECO:0000256" key="5">
    <source>
        <dbReference type="ARBA" id="ARBA00022833"/>
    </source>
</evidence>
<reference evidence="10 11" key="1">
    <citation type="submission" date="2018-07" db="EMBL/GenBank/DDBJ databases">
        <title>Genomic Encyclopedia of Type Strains, Phase IV (KMG-IV): sequencing the most valuable type-strain genomes for metagenomic binning, comparative biology and taxonomic classification.</title>
        <authorList>
            <person name="Goeker M."/>
        </authorList>
    </citation>
    <scope>NUCLEOTIDE SEQUENCE [LARGE SCALE GENOMIC DNA]</scope>
    <source>
        <strain evidence="10 11">DSM 14364</strain>
    </source>
</reference>
<dbReference type="Gene3D" id="3.40.390.10">
    <property type="entry name" value="Collagenase (Catalytic Domain)"/>
    <property type="match status" value="1"/>
</dbReference>
<keyword evidence="6 7" id="KW-0482">Metalloprotease</keyword>
<organism evidence="10 11">
    <name type="scientific">Microvirga subterranea</name>
    <dbReference type="NCBI Taxonomy" id="186651"/>
    <lineage>
        <taxon>Bacteria</taxon>
        <taxon>Pseudomonadati</taxon>
        <taxon>Pseudomonadota</taxon>
        <taxon>Alphaproteobacteria</taxon>
        <taxon>Hyphomicrobiales</taxon>
        <taxon>Methylobacteriaceae</taxon>
        <taxon>Microvirga</taxon>
    </lineage>
</organism>
<protein>
    <submittedName>
        <fullName evidence="10">Peptidyl-dipeptidase Dcp</fullName>
    </submittedName>
</protein>
<sequence length="691" mass="77300">MTAPASTPADNPLLRPWTGPHGLPPFESIAPDHFRPAFDTALAEQQAEIAAIADATDAPTFANTVEAMERSGQALKRVGGVFFNLSGSHTNDAIQAIEREMAPVLAKHRNSIFMNETLFRRVDELHRRRETLGLDAEQARVLDRYHTIFVRAGARLGPEEKKRLAAITERLASLGTQFSQNVLADEKSYRLVLDGEADLAGLPPFLVEAAAQAAEDAGLNGKHVITLSRSSIEPFLQFSSRRDLREQAFKAWAARGDAGGATDNKALIAEMVALRAERAKLLGYETFAEFKLADTMAKTPEAVLDLLNEVWTPARRRAQEERDDLQAQAQAQGDNIEIEPWDWRYYAEQVRNRQHNLDEATIKPYFQLDRIIDAAFDTAHRLFGLSFEEIKDFPRYHPDIRAWRVTGSDGAFVGIFIGDYFARSSKRSGAWMSAFRSQERLTGDVRPIIVNVMNFAKGGPGEPSLLSFDDARTLFHEFGHALHGLLSNVTYPLLAGTSVSTDFVELPSQLYEHWLSQPDILRRYATHYRTGEPIPEELLQRLMAARNFNQGFATVEYLASAFVDIDLHRLTDPKDLDAAAFEKESLKKIGMPREIIMRHRTPHFTHVFSGDGYSSGYYSYLWSEVLDADAFNAFEETGDAFDRTTADKLKRFIYSAGNLRDPAEAYTAFRGRLPTPEALLAKRGLSATPAA</sequence>
<dbReference type="InterPro" id="IPR001567">
    <property type="entry name" value="Pept_M3A_M3B_dom"/>
</dbReference>
<dbReference type="EMBL" id="QQBB01000001">
    <property type="protein sequence ID" value="RDI62602.1"/>
    <property type="molecule type" value="Genomic_DNA"/>
</dbReference>
<dbReference type="Proteomes" id="UP000254925">
    <property type="component" value="Unassembled WGS sequence"/>
</dbReference>
<keyword evidence="2 7" id="KW-0645">Protease</keyword>
<feature type="domain" description="Peptidase M3A/M3B catalytic" evidence="9">
    <location>
        <begin position="237"/>
        <end position="684"/>
    </location>
</feature>
<comment type="caution">
    <text evidence="10">The sequence shown here is derived from an EMBL/GenBank/DDBJ whole genome shotgun (WGS) entry which is preliminary data.</text>
</comment>
<proteinExistence type="inferred from homology"/>
<evidence type="ECO:0000256" key="2">
    <source>
        <dbReference type="ARBA" id="ARBA00022670"/>
    </source>
</evidence>
<dbReference type="GO" id="GO:0006508">
    <property type="term" value="P:proteolysis"/>
    <property type="evidence" value="ECO:0007669"/>
    <property type="project" value="UniProtKB-KW"/>
</dbReference>
<feature type="region of interest" description="Disordered" evidence="8">
    <location>
        <begin position="1"/>
        <end position="29"/>
    </location>
</feature>
<evidence type="ECO:0000313" key="10">
    <source>
        <dbReference type="EMBL" id="RDI62602.1"/>
    </source>
</evidence>
<keyword evidence="3 7" id="KW-0479">Metal-binding</keyword>
<comment type="similarity">
    <text evidence="1 7">Belongs to the peptidase M3 family.</text>
</comment>
<dbReference type="AlphaFoldDB" id="A0A370HVS8"/>
<keyword evidence="5 7" id="KW-0862">Zinc</keyword>
<gene>
    <name evidence="10" type="ORF">DES45_101873</name>
</gene>
<dbReference type="FunFam" id="3.40.390.10:FF:000009">
    <property type="entry name" value="Oligopeptidase A"/>
    <property type="match status" value="1"/>
</dbReference>
<evidence type="ECO:0000256" key="4">
    <source>
        <dbReference type="ARBA" id="ARBA00022801"/>
    </source>
</evidence>
<evidence type="ECO:0000256" key="8">
    <source>
        <dbReference type="SAM" id="MobiDB-lite"/>
    </source>
</evidence>
<dbReference type="InterPro" id="IPR024077">
    <property type="entry name" value="Neurolysin/TOP_dom2"/>
</dbReference>
<dbReference type="PANTHER" id="PTHR43660:SF1">
    <property type="entry name" value="DIPEPTIDYL CARBOXYPEPTIDASE"/>
    <property type="match status" value="1"/>
</dbReference>
<evidence type="ECO:0000256" key="6">
    <source>
        <dbReference type="ARBA" id="ARBA00023049"/>
    </source>
</evidence>
<dbReference type="RefSeq" id="WP_114768699.1">
    <property type="nucleotide sequence ID" value="NZ_QQBB01000001.1"/>
</dbReference>
<dbReference type="PANTHER" id="PTHR43660">
    <property type="entry name" value="DIPEPTIDYL CARBOXYPEPTIDASE"/>
    <property type="match status" value="1"/>
</dbReference>
<dbReference type="GO" id="GO:0005829">
    <property type="term" value="C:cytosol"/>
    <property type="evidence" value="ECO:0007669"/>
    <property type="project" value="TreeGrafter"/>
</dbReference>
<dbReference type="GO" id="GO:0004222">
    <property type="term" value="F:metalloendopeptidase activity"/>
    <property type="evidence" value="ECO:0007669"/>
    <property type="project" value="InterPro"/>
</dbReference>
<dbReference type="SUPFAM" id="SSF55486">
    <property type="entry name" value="Metalloproteases ('zincins'), catalytic domain"/>
    <property type="match status" value="1"/>
</dbReference>
<evidence type="ECO:0000313" key="11">
    <source>
        <dbReference type="Proteomes" id="UP000254925"/>
    </source>
</evidence>
<dbReference type="CDD" id="cd06456">
    <property type="entry name" value="M3A_DCP"/>
    <property type="match status" value="1"/>
</dbReference>
<dbReference type="Gene3D" id="1.10.1370.40">
    <property type="match status" value="1"/>
</dbReference>
<dbReference type="InterPro" id="IPR034005">
    <property type="entry name" value="M3A_DCP"/>
</dbReference>
<evidence type="ECO:0000259" key="9">
    <source>
        <dbReference type="Pfam" id="PF01432"/>
    </source>
</evidence>
<name>A0A370HVS8_9HYPH</name>